<dbReference type="RefSeq" id="WP_350227052.1">
    <property type="nucleotide sequence ID" value="NZ_AP027735.1"/>
</dbReference>
<accession>A0ABM8H7K3</accession>
<name>A0ABM8H7K3_9MICO</name>
<dbReference type="EMBL" id="AP027735">
    <property type="protein sequence ID" value="BDZ56825.1"/>
    <property type="molecule type" value="Genomic_DNA"/>
</dbReference>
<protein>
    <submittedName>
        <fullName evidence="2">Uncharacterized protein</fullName>
    </submittedName>
</protein>
<evidence type="ECO:0000313" key="2">
    <source>
        <dbReference type="EMBL" id="BDZ56825.1"/>
    </source>
</evidence>
<feature type="region of interest" description="Disordered" evidence="1">
    <location>
        <begin position="83"/>
        <end position="151"/>
    </location>
</feature>
<proteinExistence type="predicted"/>
<dbReference type="Proteomes" id="UP001321421">
    <property type="component" value="Chromosome"/>
</dbReference>
<feature type="compositionally biased region" description="Low complexity" evidence="1">
    <location>
        <begin position="101"/>
        <end position="113"/>
    </location>
</feature>
<organism evidence="2 3">
    <name type="scientific">Barrientosiimonas endolithica</name>
    <dbReference type="NCBI Taxonomy" id="1535208"/>
    <lineage>
        <taxon>Bacteria</taxon>
        <taxon>Bacillati</taxon>
        <taxon>Actinomycetota</taxon>
        <taxon>Actinomycetes</taxon>
        <taxon>Micrococcales</taxon>
        <taxon>Dermacoccaceae</taxon>
        <taxon>Barrientosiimonas</taxon>
    </lineage>
</organism>
<gene>
    <name evidence="2" type="ORF">GCM10025872_04820</name>
</gene>
<evidence type="ECO:0000313" key="3">
    <source>
        <dbReference type="Proteomes" id="UP001321421"/>
    </source>
</evidence>
<sequence>MYVSPRLVRRARLRSTLRRQLHDQLQTELLLGVVRVDRHGGGAGLEQVGGVGGGGATVVVGAFGVGACGVGVRGVGAFRVEPREVEAGDREAGRPGGPGARPGDAGPADEAGAVLGEERQAYGLVDGVGPDGGHGGLGERAGGLGRLRPEV</sequence>
<keyword evidence="3" id="KW-1185">Reference proteome</keyword>
<evidence type="ECO:0000256" key="1">
    <source>
        <dbReference type="SAM" id="MobiDB-lite"/>
    </source>
</evidence>
<feature type="compositionally biased region" description="Gly residues" evidence="1">
    <location>
        <begin position="129"/>
        <end position="145"/>
    </location>
</feature>
<reference evidence="3" key="1">
    <citation type="journal article" date="2019" name="Int. J. Syst. Evol. Microbiol.">
        <title>The Global Catalogue of Microorganisms (GCM) 10K type strain sequencing project: providing services to taxonomists for standard genome sequencing and annotation.</title>
        <authorList>
            <consortium name="The Broad Institute Genomics Platform"/>
            <consortium name="The Broad Institute Genome Sequencing Center for Infectious Disease"/>
            <person name="Wu L."/>
            <person name="Ma J."/>
        </authorList>
    </citation>
    <scope>NUCLEOTIDE SEQUENCE [LARGE SCALE GENOMIC DNA]</scope>
    <source>
        <strain evidence="3">NBRC 110608</strain>
    </source>
</reference>
<feature type="compositionally biased region" description="Basic and acidic residues" evidence="1">
    <location>
        <begin position="83"/>
        <end position="93"/>
    </location>
</feature>